<name>A0AAX1QCE3_9BACI</name>
<dbReference type="PANTHER" id="PTHR33745">
    <property type="entry name" value="RSBT ANTAGONIST PROTEIN RSBS-RELATED"/>
    <property type="match status" value="1"/>
</dbReference>
<feature type="domain" description="STAS" evidence="2">
    <location>
        <begin position="167"/>
        <end position="278"/>
    </location>
</feature>
<protein>
    <submittedName>
        <fullName evidence="3">RsbT co-antagonist protein RsbRB</fullName>
    </submittedName>
</protein>
<dbReference type="InterPro" id="IPR051932">
    <property type="entry name" value="Bact_StressResp_Reg"/>
</dbReference>
<dbReference type="PANTHER" id="PTHR33745:SF3">
    <property type="entry name" value="RSBT CO-ANTAGONIST PROTEIN RSBRC"/>
    <property type="match status" value="1"/>
</dbReference>
<proteinExistence type="predicted"/>
<gene>
    <name evidence="3" type="ORF">A3864_04375</name>
</gene>
<reference evidence="3 4" key="1">
    <citation type="submission" date="2016-03" db="EMBL/GenBank/DDBJ databases">
        <title>Comparison of Bacillus endophyticus and B. anthracis characteristics using whole genome sequence analysis and microbiological techniques.</title>
        <authorList>
            <person name="Lekota K.E."/>
            <person name="Mafofo J."/>
            <person name="Rees J."/>
            <person name="Muchadeyi F.C."/>
            <person name="Madoroba E."/>
            <person name="Van Heerden H."/>
        </authorList>
    </citation>
    <scope>NUCLEOTIDE SEQUENCE [LARGE SCALE GENOMIC DNA]</scope>
    <source>
        <strain evidence="3 4">3631_10C</strain>
    </source>
</reference>
<comment type="caution">
    <text evidence="3">The sequence shown here is derived from an EMBL/GenBank/DDBJ whole genome shotgun (WGS) entry which is preliminary data.</text>
</comment>
<dbReference type="AlphaFoldDB" id="A0AAX1QCE3"/>
<dbReference type="Gene3D" id="3.30.750.24">
    <property type="entry name" value="STAS domain"/>
    <property type="match status" value="1"/>
</dbReference>
<dbReference type="InterPro" id="IPR036513">
    <property type="entry name" value="STAS_dom_sf"/>
</dbReference>
<dbReference type="SUPFAM" id="SSF52091">
    <property type="entry name" value="SpoIIaa-like"/>
    <property type="match status" value="1"/>
</dbReference>
<evidence type="ECO:0000313" key="4">
    <source>
        <dbReference type="Proteomes" id="UP000250174"/>
    </source>
</evidence>
<organism evidence="3 4">
    <name type="scientific">Priestia endophytica</name>
    <dbReference type="NCBI Taxonomy" id="135735"/>
    <lineage>
        <taxon>Bacteria</taxon>
        <taxon>Bacillati</taxon>
        <taxon>Bacillota</taxon>
        <taxon>Bacilli</taxon>
        <taxon>Bacillales</taxon>
        <taxon>Bacillaceae</taxon>
        <taxon>Priestia</taxon>
    </lineage>
</organism>
<evidence type="ECO:0000313" key="3">
    <source>
        <dbReference type="EMBL" id="RAS80561.1"/>
    </source>
</evidence>
<accession>A0AAX1QCE3</accession>
<keyword evidence="1" id="KW-0597">Phosphoprotein</keyword>
<evidence type="ECO:0000259" key="2">
    <source>
        <dbReference type="PROSITE" id="PS50801"/>
    </source>
</evidence>
<dbReference type="Pfam" id="PF01740">
    <property type="entry name" value="STAS"/>
    <property type="match status" value="1"/>
</dbReference>
<dbReference type="EMBL" id="LVYK01000009">
    <property type="protein sequence ID" value="RAS80561.1"/>
    <property type="molecule type" value="Genomic_DNA"/>
</dbReference>
<dbReference type="PROSITE" id="PS50801">
    <property type="entry name" value="STAS"/>
    <property type="match status" value="1"/>
</dbReference>
<sequence length="280" mass="32396">MHRNSELYSFLLERTHLLTEQWYDSVDKTNPSGVYSSQDPEVIKSLKKKNYEFHLRFCKMFDKSSSDAEFLSSFNEWIYSASRDEEHRHTPIYLILKEFFNNQEQYLNFVQAFVEMSNEAYSLATINRWNRKIVENFSYVITAFTKQSHKYAEKCLATQKQLIHELSSPLISLNEKLALLPLVGEIDEDRAKLIIENTLQQCVNLRVTHILVDLSGVLTVNEMVAHQLFQLIQSLKLIGVKSTLSGIRPEIAQTSVRIGIEFNDLSVVPSIHKALASYKI</sequence>
<dbReference type="RefSeq" id="WP_111924603.1">
    <property type="nucleotide sequence ID" value="NZ_LVYK01000009.1"/>
</dbReference>
<evidence type="ECO:0000256" key="1">
    <source>
        <dbReference type="ARBA" id="ARBA00022553"/>
    </source>
</evidence>
<dbReference type="CDD" id="cd07041">
    <property type="entry name" value="STAS_RsbR_RsbS_like"/>
    <property type="match status" value="1"/>
</dbReference>
<dbReference type="Proteomes" id="UP000250174">
    <property type="component" value="Unassembled WGS sequence"/>
</dbReference>
<dbReference type="InterPro" id="IPR002645">
    <property type="entry name" value="STAS_dom"/>
</dbReference>